<name>A0AAU8GYH1_9BACT</name>
<dbReference type="KEGG" id="taut:V4D30_02300"/>
<proteinExistence type="predicted"/>
<gene>
    <name evidence="2" type="ORF">V4D30_02300</name>
</gene>
<feature type="coiled-coil region" evidence="1">
    <location>
        <begin position="42"/>
        <end position="174"/>
    </location>
</feature>
<organism evidence="2">
    <name type="scientific">Thermodesulfovibrio autotrophicus</name>
    <dbReference type="NCBI Taxonomy" id="3118333"/>
    <lineage>
        <taxon>Bacteria</taxon>
        <taxon>Pseudomonadati</taxon>
        <taxon>Nitrospirota</taxon>
        <taxon>Thermodesulfovibrionia</taxon>
        <taxon>Thermodesulfovibrionales</taxon>
        <taxon>Thermodesulfovibrionaceae</taxon>
        <taxon>Thermodesulfovibrio</taxon>
    </lineage>
</organism>
<dbReference type="PANTHER" id="PTHR38753">
    <property type="entry name" value="SLR1441 PROTEIN"/>
    <property type="match status" value="1"/>
</dbReference>
<evidence type="ECO:0000256" key="1">
    <source>
        <dbReference type="SAM" id="Coils"/>
    </source>
</evidence>
<protein>
    <recommendedName>
        <fullName evidence="3">Chordopoxvirus fusion protein</fullName>
    </recommendedName>
</protein>
<sequence>MLFSVELIEELENLDPQVRSAFLKILKLIEKAIGEVVKREDFLELKREVERLAKAVAELAEAQKRTEQRLTRLETVVAELAEAQKRTEQRLTRLETVVAELAEAQKRTEQRLTRLETVVAELAEAQKRTEERLNELAEAQKRTEERLNELAEAQKRTEEELRQLIGEHRKTREQLGGLSHAIGYVLEDRAYKGLPALLKRDFAVESIEFIRRDYIEISPNRYEEINIFGKAKTNDKEQWILGECKAQLKKTDIDSFLSKVRRVEPYLKGEKILVTVTYQASPPVRKYAEEKGIKLYLSYEMPL</sequence>
<evidence type="ECO:0000313" key="2">
    <source>
        <dbReference type="EMBL" id="XCH47119.1"/>
    </source>
</evidence>
<dbReference type="RefSeq" id="WP_353684646.1">
    <property type="nucleotide sequence ID" value="NZ_CP144373.1"/>
</dbReference>
<keyword evidence="1" id="KW-0175">Coiled coil</keyword>
<dbReference type="PANTHER" id="PTHR38753:SF1">
    <property type="entry name" value="SLR1441 PROTEIN"/>
    <property type="match status" value="1"/>
</dbReference>
<reference evidence="2" key="1">
    <citation type="submission" date="2024-01" db="EMBL/GenBank/DDBJ databases">
        <title>The first autotrophic representatives of the genus Thermodesulfovibrio.</title>
        <authorList>
            <person name="Maltseva A.I."/>
            <person name="Elcheninov A.G."/>
            <person name="Kublanov I.V."/>
            <person name="Lebedinsky A.V."/>
            <person name="Frolov E.N."/>
        </authorList>
    </citation>
    <scope>NUCLEOTIDE SEQUENCE</scope>
    <source>
        <strain evidence="2">3907-1M</strain>
    </source>
</reference>
<dbReference type="AlphaFoldDB" id="A0AAU8GYH1"/>
<accession>A0AAU8GYH1</accession>
<evidence type="ECO:0008006" key="3">
    <source>
        <dbReference type="Google" id="ProtNLM"/>
    </source>
</evidence>
<dbReference type="EMBL" id="CP144373">
    <property type="protein sequence ID" value="XCH47119.1"/>
    <property type="molecule type" value="Genomic_DNA"/>
</dbReference>
<dbReference type="Gene3D" id="1.10.287.1490">
    <property type="match status" value="1"/>
</dbReference>